<protein>
    <recommendedName>
        <fullName evidence="3">Serine dehydrogenasease</fullName>
    </recommendedName>
</protein>
<dbReference type="PANTHER" id="PTHR35984">
    <property type="entry name" value="PERIPLASMIC SERINE PROTEASE"/>
    <property type="match status" value="1"/>
</dbReference>
<dbReference type="InterPro" id="IPR002825">
    <property type="entry name" value="Pept_S49_ser-pept_pro"/>
</dbReference>
<dbReference type="InterPro" id="IPR029045">
    <property type="entry name" value="ClpP/crotonase-like_dom_sf"/>
</dbReference>
<dbReference type="Gene3D" id="3.90.226.10">
    <property type="entry name" value="2-enoyl-CoA Hydratase, Chain A, domain 1"/>
    <property type="match status" value="1"/>
</dbReference>
<evidence type="ECO:0000313" key="1">
    <source>
        <dbReference type="EMBL" id="MBB4223447.1"/>
    </source>
</evidence>
<dbReference type="Pfam" id="PF01972">
    <property type="entry name" value="SDH_protease"/>
    <property type="match status" value="1"/>
</dbReference>
<dbReference type="RefSeq" id="WP_184640640.1">
    <property type="nucleotide sequence ID" value="NZ_JACIFZ010000005.1"/>
</dbReference>
<dbReference type="Proteomes" id="UP000524450">
    <property type="component" value="Unassembled WGS sequence"/>
</dbReference>
<evidence type="ECO:0000313" key="2">
    <source>
        <dbReference type="Proteomes" id="UP000524450"/>
    </source>
</evidence>
<dbReference type="GO" id="GO:0016020">
    <property type="term" value="C:membrane"/>
    <property type="evidence" value="ECO:0007669"/>
    <property type="project" value="InterPro"/>
</dbReference>
<sequence length="280" mass="30543">MAESFPRSTDLPTQSPLFWVAHKDRYLRQLLIRDIEALTKRKLLVYFSDCNVQGVEIDGGDDVFLAELLGSCPGEPVDLMIETNGGQTDATEKLCSLLRSGPSDLRVVVPRRAKSNGTVLALTGRSILMGNESELGPIDPSINGIPVEFILAAPQGSFGPLDIQVATRFRDQTQKLAYGLLSSGMLAGKDEAFIRGIIAKIATRDHYHSHGSVIDASEAFNLGLSVENLPPTDELWKRMSLLRAMYQHDCTQQGFTKIFEGSRISLVVAPKPVAPPLPSP</sequence>
<name>A0A840FWF5_9BURK</name>
<dbReference type="PANTHER" id="PTHR35984:SF1">
    <property type="entry name" value="PERIPLASMIC SERINE PROTEASE"/>
    <property type="match status" value="1"/>
</dbReference>
<evidence type="ECO:0008006" key="3">
    <source>
        <dbReference type="Google" id="ProtNLM"/>
    </source>
</evidence>
<reference evidence="1 2" key="1">
    <citation type="submission" date="2020-08" db="EMBL/GenBank/DDBJ databases">
        <title>Genomic Encyclopedia of Type Strains, Phase IV (KMG-V): Genome sequencing to study the core and pangenomes of soil and plant-associated prokaryotes.</title>
        <authorList>
            <person name="Whitman W."/>
        </authorList>
    </citation>
    <scope>NUCLEOTIDE SEQUENCE [LARGE SCALE GENOMIC DNA]</scope>
    <source>
        <strain evidence="1 2">34/80</strain>
    </source>
</reference>
<comment type="caution">
    <text evidence="1">The sequence shown here is derived from an EMBL/GenBank/DDBJ whole genome shotgun (WGS) entry which is preliminary data.</text>
</comment>
<dbReference type="AlphaFoldDB" id="A0A840FWF5"/>
<proteinExistence type="predicted"/>
<gene>
    <name evidence="1" type="ORF">GGD71_004233</name>
</gene>
<organism evidence="1 2">
    <name type="scientific">Variovorax guangxiensis</name>
    <dbReference type="NCBI Taxonomy" id="1775474"/>
    <lineage>
        <taxon>Bacteria</taxon>
        <taxon>Pseudomonadati</taxon>
        <taxon>Pseudomonadota</taxon>
        <taxon>Betaproteobacteria</taxon>
        <taxon>Burkholderiales</taxon>
        <taxon>Comamonadaceae</taxon>
        <taxon>Variovorax</taxon>
    </lineage>
</organism>
<dbReference type="SUPFAM" id="SSF52096">
    <property type="entry name" value="ClpP/crotonase"/>
    <property type="match status" value="1"/>
</dbReference>
<accession>A0A840FWF5</accession>
<dbReference type="EMBL" id="JACIFZ010000005">
    <property type="protein sequence ID" value="MBB4223447.1"/>
    <property type="molecule type" value="Genomic_DNA"/>
</dbReference>